<proteinExistence type="inferred from homology"/>
<dbReference type="InterPro" id="IPR048570">
    <property type="entry name" value="PSMD1_RPN2_N"/>
</dbReference>
<dbReference type="GO" id="GO:0005634">
    <property type="term" value="C:nucleus"/>
    <property type="evidence" value="ECO:0007669"/>
    <property type="project" value="TreeGrafter"/>
</dbReference>
<dbReference type="Pfam" id="PF21505">
    <property type="entry name" value="RPN2_N"/>
    <property type="match status" value="2"/>
</dbReference>
<evidence type="ECO:0000256" key="4">
    <source>
        <dbReference type="ARBA" id="ARBA00022737"/>
    </source>
</evidence>
<dbReference type="InterPro" id="IPR016024">
    <property type="entry name" value="ARM-type_fold"/>
</dbReference>
<feature type="compositionally biased region" description="Polar residues" evidence="7">
    <location>
        <begin position="391"/>
        <end position="401"/>
    </location>
</feature>
<dbReference type="PANTHER" id="PTHR10943:SF2">
    <property type="entry name" value="26S PROTEASOME NON-ATPASE REGULATORY SUBUNIT 1"/>
    <property type="match status" value="1"/>
</dbReference>
<dbReference type="FunFam" id="1.25.10.10:FF:000017">
    <property type="entry name" value="26S proteasome non-ATPase regulatory subunit 1"/>
    <property type="match status" value="1"/>
</dbReference>
<dbReference type="InterPro" id="IPR016642">
    <property type="entry name" value="26S_Psome_Rpn2"/>
</dbReference>
<reference evidence="10 11" key="1">
    <citation type="submission" date="2021-02" db="EMBL/GenBank/DDBJ databases">
        <title>Genome assembly of Pseudopithomyces chartarum.</title>
        <authorList>
            <person name="Jauregui R."/>
            <person name="Singh J."/>
            <person name="Voisey C."/>
        </authorList>
    </citation>
    <scope>NUCLEOTIDE SEQUENCE [LARGE SCALE GENOMIC DNA]</scope>
    <source>
        <strain evidence="10 11">AGR01</strain>
    </source>
</reference>
<dbReference type="GO" id="GO:0034515">
    <property type="term" value="C:proteasome storage granule"/>
    <property type="evidence" value="ECO:0007669"/>
    <property type="project" value="TreeGrafter"/>
</dbReference>
<feature type="compositionally biased region" description="Polar residues" evidence="7">
    <location>
        <begin position="125"/>
        <end position="138"/>
    </location>
</feature>
<comment type="caution">
    <text evidence="10">The sequence shown here is derived from an EMBL/GenBank/DDBJ whole genome shotgun (WGS) entry which is preliminary data.</text>
</comment>
<dbReference type="PANTHER" id="PTHR10943">
    <property type="entry name" value="26S PROTEASOME NON-ATPASE REGULATORY SUBUNIT"/>
    <property type="match status" value="1"/>
</dbReference>
<evidence type="ECO:0000256" key="3">
    <source>
        <dbReference type="ARBA" id="ARBA00015684"/>
    </source>
</evidence>
<keyword evidence="11" id="KW-1185">Reference proteome</keyword>
<feature type="region of interest" description="Disordered" evidence="7">
    <location>
        <begin position="931"/>
        <end position="998"/>
    </location>
</feature>
<evidence type="ECO:0000256" key="1">
    <source>
        <dbReference type="ARBA" id="ARBA00002187"/>
    </source>
</evidence>
<dbReference type="InterPro" id="IPR011989">
    <property type="entry name" value="ARM-like"/>
</dbReference>
<dbReference type="Pfam" id="PF13646">
    <property type="entry name" value="HEAT_2"/>
    <property type="match status" value="1"/>
</dbReference>
<feature type="compositionally biased region" description="Basic residues" evidence="7">
    <location>
        <begin position="932"/>
        <end position="941"/>
    </location>
</feature>
<dbReference type="GO" id="GO:0043161">
    <property type="term" value="P:proteasome-mediated ubiquitin-dependent protein catabolic process"/>
    <property type="evidence" value="ECO:0007669"/>
    <property type="project" value="TreeGrafter"/>
</dbReference>
<keyword evidence="4" id="KW-0677">Repeat</keyword>
<feature type="compositionally biased region" description="Low complexity" evidence="7">
    <location>
        <begin position="1053"/>
        <end position="1072"/>
    </location>
</feature>
<keyword evidence="5 6" id="KW-0647">Proteasome</keyword>
<name>A0AAN6MAA9_9PLEO</name>
<comment type="function">
    <text evidence="1 6">Acts as a regulatory subunit of the 26S proteasome which is involved in the ATP-dependent degradation of ubiquitinated proteins.</text>
</comment>
<organism evidence="10 11">
    <name type="scientific">Pseudopithomyces chartarum</name>
    <dbReference type="NCBI Taxonomy" id="1892770"/>
    <lineage>
        <taxon>Eukaryota</taxon>
        <taxon>Fungi</taxon>
        <taxon>Dikarya</taxon>
        <taxon>Ascomycota</taxon>
        <taxon>Pezizomycotina</taxon>
        <taxon>Dothideomycetes</taxon>
        <taxon>Pleosporomycetidae</taxon>
        <taxon>Pleosporales</taxon>
        <taxon>Massarineae</taxon>
        <taxon>Didymosphaeriaceae</taxon>
        <taxon>Pseudopithomyces</taxon>
    </lineage>
</organism>
<dbReference type="Proteomes" id="UP001280581">
    <property type="component" value="Unassembled WGS sequence"/>
</dbReference>
<dbReference type="InterPro" id="IPR002015">
    <property type="entry name" value="Proteasome/cyclosome_rpt"/>
</dbReference>
<feature type="domain" description="26S proteasome regulatory subunit RPN2 C-terminal" evidence="8">
    <location>
        <begin position="878"/>
        <end position="1045"/>
    </location>
</feature>
<evidence type="ECO:0000256" key="2">
    <source>
        <dbReference type="ARBA" id="ARBA00006308"/>
    </source>
</evidence>
<dbReference type="PIRSF" id="PIRSF015947">
    <property type="entry name" value="26S_Psome_Rpn2"/>
    <property type="match status" value="1"/>
</dbReference>
<sequence length="1111" mass="121520">MVGLTSAAGVVGFLSEPDPALRSFALHRLNEEIDLLWPEVAGSVSQIEALYEDDSFPERELAALVAAKVYYQLQEYNESMIFALGAGKLFDIHHAGEFEETILAKCIDTYIALSAMHNPPRPISKANQAPPQLTTSFDRNAAGGANTAAGLASPITPFSQSALPSKSLLSREDSTTFDPSLPGGGNAGIAGSHPTPLILERPVQKNLQATIRRIFESCYENADYKQVVGIAIEARNLEVLRECFLQASQNEKKQGKQPEGSPSKSEELMEYVLDICMNVVQERGLRNEILRLILDLLNEIPNPDYFSIAKCVVYLNQHSLAANLIQQLVKREDSKSLAVAYQIAFDLYENGTQEFLAKVIEALPKEEKDEEANGDAKSEEAGETEGLLSDIDTSNVSRTKQSASAEESKVFASVREVLQGTKSIELNLEFLYRNNHADKNILNKIRDSLESRNSIFHSGVTFANAFMNAGTTNDTFFRENLDWLGKAVNWSKFTATAALGVIHRGNITQGKKLLDPYLPKDAVSSGSHYEQGGSLYALGLIYSNHGTHVLDYLLNQFTSAQEEVIQHGGALGLGVAGMGTGSEEIFDKYKEVLYSDSAVNGEAVGLSMGLIMLGTGNVKALEDMIQYAHDTQHEKIVRGLAMGMALIMYAREEAADELINGLLDDPDPTLRYGGIMTIALAYCGTSSNKAVRRLLHVAVSDVNDDVRRVAVMSLGFVLFRKPGSVPRMVELLAESYNPHVRYGATMALGIACAGTGLDEAIDLLEPMMKDSTDFVRQGALISLAMIMVQQNEAMNPKVATIRKTLTKIIGDRHEDAMAKFGCALALGIIDAGGRNCTIGLQTQTGNLNMTAIVGMAVFTQYWYWFPLTHFLSLSFTPTAIISVDQDLEIPTFNFHSNTRPSMFDYPPEQEVKTEEAPKAIKTAVLSTTAQDKRRKAVKARQQRRESMDVDQSPTTPKVTADDEKMDIDDDKKSEKDEKEDTPAAETSKKKAEKEKVGYDLENMSRVLPGQVKYISFPEERYVPVKKPTGGVILVHDTRPDEPKTLLELKVKKSAPAPAPGASGSSGDQAPAGVQSGMDSDDIDDNLVEEGDAEARVPGEFEYISDIGEDDE</sequence>
<feature type="domain" description="26S proteasome non-ATPase regulatory subunit 1/RPN2 N-terminal" evidence="9">
    <location>
        <begin position="5"/>
        <end position="139"/>
    </location>
</feature>
<accession>A0AAN6MAA9</accession>
<dbReference type="Gene3D" id="1.25.10.10">
    <property type="entry name" value="Leucine-rich Repeat Variant"/>
    <property type="match status" value="1"/>
</dbReference>
<dbReference type="GO" id="GO:0030234">
    <property type="term" value="F:enzyme regulator activity"/>
    <property type="evidence" value="ECO:0007669"/>
    <property type="project" value="UniProtKB-UniRule"/>
</dbReference>
<dbReference type="Pfam" id="PF18004">
    <property type="entry name" value="RPN2_C"/>
    <property type="match status" value="1"/>
</dbReference>
<gene>
    <name evidence="10" type="ORF">GRF29_1g3439364</name>
</gene>
<evidence type="ECO:0000256" key="5">
    <source>
        <dbReference type="ARBA" id="ARBA00022942"/>
    </source>
</evidence>
<feature type="region of interest" description="Disordered" evidence="7">
    <location>
        <begin position="121"/>
        <end position="140"/>
    </location>
</feature>
<dbReference type="AlphaFoldDB" id="A0AAN6MAA9"/>
<dbReference type="EMBL" id="WVTA01000001">
    <property type="protein sequence ID" value="KAK3217571.1"/>
    <property type="molecule type" value="Genomic_DNA"/>
</dbReference>
<dbReference type="GO" id="GO:0042176">
    <property type="term" value="P:regulation of protein catabolic process"/>
    <property type="evidence" value="ECO:0007669"/>
    <property type="project" value="UniProtKB-UniRule"/>
</dbReference>
<evidence type="ECO:0000256" key="7">
    <source>
        <dbReference type="SAM" id="MobiDB-lite"/>
    </source>
</evidence>
<feature type="compositionally biased region" description="Acidic residues" evidence="7">
    <location>
        <begin position="1078"/>
        <end position="1091"/>
    </location>
</feature>
<evidence type="ECO:0000313" key="11">
    <source>
        <dbReference type="Proteomes" id="UP001280581"/>
    </source>
</evidence>
<evidence type="ECO:0000259" key="9">
    <source>
        <dbReference type="Pfam" id="PF21505"/>
    </source>
</evidence>
<feature type="region of interest" description="Disordered" evidence="7">
    <location>
        <begin position="366"/>
        <end position="401"/>
    </location>
</feature>
<dbReference type="Pfam" id="PF01851">
    <property type="entry name" value="PC_rep"/>
    <property type="match status" value="1"/>
</dbReference>
<evidence type="ECO:0000313" key="10">
    <source>
        <dbReference type="EMBL" id="KAK3217571.1"/>
    </source>
</evidence>
<feature type="region of interest" description="Disordered" evidence="7">
    <location>
        <begin position="169"/>
        <end position="193"/>
    </location>
</feature>
<feature type="compositionally biased region" description="Basic and acidic residues" evidence="7">
    <location>
        <begin position="969"/>
        <end position="998"/>
    </location>
</feature>
<evidence type="ECO:0000259" key="8">
    <source>
        <dbReference type="Pfam" id="PF18004"/>
    </source>
</evidence>
<comment type="similarity">
    <text evidence="2 6">Belongs to the proteasome subunit S1 family.</text>
</comment>
<dbReference type="SUPFAM" id="SSF48371">
    <property type="entry name" value="ARM repeat"/>
    <property type="match status" value="1"/>
</dbReference>
<feature type="region of interest" description="Disordered" evidence="7">
    <location>
        <begin position="1049"/>
        <end position="1111"/>
    </location>
</feature>
<dbReference type="InterPro" id="IPR040623">
    <property type="entry name" value="RPN2_C"/>
</dbReference>
<evidence type="ECO:0000256" key="6">
    <source>
        <dbReference type="PIRNR" id="PIRNR015947"/>
    </source>
</evidence>
<protein>
    <recommendedName>
        <fullName evidence="3 6">26S proteasome regulatory subunit RPN2</fullName>
    </recommendedName>
</protein>
<feature type="domain" description="26S proteasome non-ATPase regulatory subunit 1/RPN2 N-terminal" evidence="9">
    <location>
        <begin position="203"/>
        <end position="435"/>
    </location>
</feature>
<dbReference type="GO" id="GO:0008540">
    <property type="term" value="C:proteasome regulatory particle, base subcomplex"/>
    <property type="evidence" value="ECO:0007669"/>
    <property type="project" value="UniProtKB-UniRule"/>
</dbReference>